<protein>
    <submittedName>
        <fullName evidence="2">Glycosyltransferase</fullName>
        <ecNumber evidence="2">2.4.-.-</ecNumber>
    </submittedName>
</protein>
<dbReference type="Gene3D" id="3.40.50.2000">
    <property type="entry name" value="Glycogen Phosphorylase B"/>
    <property type="match status" value="1"/>
</dbReference>
<dbReference type="SUPFAM" id="SSF53756">
    <property type="entry name" value="UDP-Glycosyltransferase/glycogen phosphorylase"/>
    <property type="match status" value="1"/>
</dbReference>
<comment type="caution">
    <text evidence="2">The sequence shown here is derived from an EMBL/GenBank/DDBJ whole genome shotgun (WGS) entry which is preliminary data.</text>
</comment>
<accession>A0ABS9MKX7</accession>
<dbReference type="PANTHER" id="PTHR45947:SF3">
    <property type="entry name" value="SULFOQUINOVOSYL TRANSFERASE SQD2"/>
    <property type="match status" value="1"/>
</dbReference>
<sequence>MNHEDLEIARHHHLYKDQLCFTDGMGLDLKRYHPLSQEARRAARKKAGYTDADVLFVYAAEFSPRKNQALLLRAFASVAKRHPEMKLLLAGTGVLEEECKALVKSLHMETQIQFLGYVDRMGELYPLCDVSVTSSRIEGLPFNVMESMACGLPVVASDIKGHRELVLPGKTGLLFPSGDQKALEQQLEAVYQLRGQLDSYRHNALQHIQRYRLDRVLPDNIKIYTDVIGRTKKK</sequence>
<dbReference type="GO" id="GO:0016757">
    <property type="term" value="F:glycosyltransferase activity"/>
    <property type="evidence" value="ECO:0007669"/>
    <property type="project" value="UniProtKB-KW"/>
</dbReference>
<evidence type="ECO:0000313" key="3">
    <source>
        <dbReference type="Proteomes" id="UP001298681"/>
    </source>
</evidence>
<proteinExistence type="predicted"/>
<organism evidence="2 3">
    <name type="scientific">Anaeromassilibacillus senegalensis</name>
    <dbReference type="NCBI Taxonomy" id="1673717"/>
    <lineage>
        <taxon>Bacteria</taxon>
        <taxon>Bacillati</taxon>
        <taxon>Bacillota</taxon>
        <taxon>Clostridia</taxon>
        <taxon>Eubacteriales</taxon>
        <taxon>Acutalibacteraceae</taxon>
        <taxon>Anaeromassilibacillus</taxon>
    </lineage>
</organism>
<dbReference type="InterPro" id="IPR001296">
    <property type="entry name" value="Glyco_trans_1"/>
</dbReference>
<dbReference type="EMBL" id="JAKNHQ010000009">
    <property type="protein sequence ID" value="MCG4610897.1"/>
    <property type="molecule type" value="Genomic_DNA"/>
</dbReference>
<reference evidence="2 3" key="1">
    <citation type="submission" date="2022-01" db="EMBL/GenBank/DDBJ databases">
        <title>Collection of gut derived symbiotic bacterial strains cultured from healthy donors.</title>
        <authorList>
            <person name="Lin H."/>
            <person name="Kohout C."/>
            <person name="Waligurski E."/>
            <person name="Pamer E.G."/>
        </authorList>
    </citation>
    <scope>NUCLEOTIDE SEQUENCE [LARGE SCALE GENOMIC DNA]</scope>
    <source>
        <strain evidence="2 3">DFI.7.58</strain>
    </source>
</reference>
<keyword evidence="2" id="KW-0328">Glycosyltransferase</keyword>
<dbReference type="EC" id="2.4.-.-" evidence="2"/>
<dbReference type="Proteomes" id="UP001298681">
    <property type="component" value="Unassembled WGS sequence"/>
</dbReference>
<dbReference type="InterPro" id="IPR050194">
    <property type="entry name" value="Glycosyltransferase_grp1"/>
</dbReference>
<keyword evidence="2" id="KW-0808">Transferase</keyword>
<keyword evidence="3" id="KW-1185">Reference proteome</keyword>
<feature type="domain" description="Glycosyl transferase family 1" evidence="1">
    <location>
        <begin position="41"/>
        <end position="204"/>
    </location>
</feature>
<evidence type="ECO:0000259" key="1">
    <source>
        <dbReference type="Pfam" id="PF00534"/>
    </source>
</evidence>
<evidence type="ECO:0000313" key="2">
    <source>
        <dbReference type="EMBL" id="MCG4610897.1"/>
    </source>
</evidence>
<dbReference type="PANTHER" id="PTHR45947">
    <property type="entry name" value="SULFOQUINOVOSYL TRANSFERASE SQD2"/>
    <property type="match status" value="1"/>
</dbReference>
<gene>
    <name evidence="2" type="ORF">L0P57_08110</name>
</gene>
<name>A0ABS9MKX7_9FIRM</name>
<dbReference type="Pfam" id="PF00534">
    <property type="entry name" value="Glycos_transf_1"/>
    <property type="match status" value="1"/>
</dbReference>